<gene>
    <name evidence="3" type="ORF">B4O97_04205</name>
</gene>
<dbReference type="PROSITE" id="PS51192">
    <property type="entry name" value="HELICASE_ATP_BIND_1"/>
    <property type="match status" value="1"/>
</dbReference>
<dbReference type="InterPro" id="IPR006935">
    <property type="entry name" value="Helicase/UvrB_N"/>
</dbReference>
<dbReference type="PANTHER" id="PTHR47396">
    <property type="entry name" value="TYPE I RESTRICTION ENZYME ECOKI R PROTEIN"/>
    <property type="match status" value="1"/>
</dbReference>
<dbReference type="InterPro" id="IPR050742">
    <property type="entry name" value="Helicase_Restrict-Modif_Enz"/>
</dbReference>
<dbReference type="EMBL" id="MWQY01000003">
    <property type="protein sequence ID" value="ORC37401.1"/>
    <property type="molecule type" value="Genomic_DNA"/>
</dbReference>
<dbReference type="Pfam" id="PF00271">
    <property type="entry name" value="Helicase_C"/>
    <property type="match status" value="1"/>
</dbReference>
<dbReference type="CDD" id="cd18785">
    <property type="entry name" value="SF2_C"/>
    <property type="match status" value="1"/>
</dbReference>
<dbReference type="InterPro" id="IPR027417">
    <property type="entry name" value="P-loop_NTPase"/>
</dbReference>
<dbReference type="InterPro" id="IPR001650">
    <property type="entry name" value="Helicase_C-like"/>
</dbReference>
<sequence>MLQTLANKDDIKTITAGYDFLIVDECHRIPTVTFEPVLKGIRVRSILGLTATPQRKDHFQSIIFMQCGPIGYTVQDVNKENQIRNVYFKSTDVPELPKDGTIQDMWETLIGNKSRNKLIISDVLKLLQEEKSPLILTDRIEHIELFSDALQQQTDAPVLVLKGGVGKKERKEIIDKCKELFRKGDPFCLIATGSLIGEGFDFPDFNTMILTLPISFRGRLTQYVGRLHRQTTEDKKTITVYDYVDICSGMTISMFKKRIPAYKKLGYIFHYDITDKIAKWL</sequence>
<evidence type="ECO:0000313" key="3">
    <source>
        <dbReference type="EMBL" id="ORC37401.1"/>
    </source>
</evidence>
<dbReference type="PANTHER" id="PTHR47396:SF1">
    <property type="entry name" value="ATP-DEPENDENT HELICASE IRC3-RELATED"/>
    <property type="match status" value="1"/>
</dbReference>
<dbReference type="GO" id="GO:0005829">
    <property type="term" value="C:cytosol"/>
    <property type="evidence" value="ECO:0007669"/>
    <property type="project" value="TreeGrafter"/>
</dbReference>
<evidence type="ECO:0000259" key="2">
    <source>
        <dbReference type="PROSITE" id="PS51194"/>
    </source>
</evidence>
<dbReference type="PROSITE" id="PS51194">
    <property type="entry name" value="HELICASE_CTER"/>
    <property type="match status" value="1"/>
</dbReference>
<dbReference type="Proteomes" id="UP000192343">
    <property type="component" value="Unassembled WGS sequence"/>
</dbReference>
<proteinExistence type="predicted"/>
<dbReference type="OrthoDB" id="9802848at2"/>
<protein>
    <recommendedName>
        <fullName evidence="5">Helicase</fullName>
    </recommendedName>
</protein>
<organism evidence="3 4">
    <name type="scientific">Marispirochaeta aestuarii</name>
    <dbReference type="NCBI Taxonomy" id="1963862"/>
    <lineage>
        <taxon>Bacteria</taxon>
        <taxon>Pseudomonadati</taxon>
        <taxon>Spirochaetota</taxon>
        <taxon>Spirochaetia</taxon>
        <taxon>Spirochaetales</taxon>
        <taxon>Spirochaetaceae</taxon>
        <taxon>Marispirochaeta</taxon>
    </lineage>
</organism>
<dbReference type="Gene3D" id="3.40.50.300">
    <property type="entry name" value="P-loop containing nucleotide triphosphate hydrolases"/>
    <property type="match status" value="2"/>
</dbReference>
<evidence type="ECO:0000259" key="1">
    <source>
        <dbReference type="PROSITE" id="PS51192"/>
    </source>
</evidence>
<dbReference type="Pfam" id="PF04851">
    <property type="entry name" value="ResIII"/>
    <property type="match status" value="1"/>
</dbReference>
<comment type="caution">
    <text evidence="3">The sequence shown here is derived from an EMBL/GenBank/DDBJ whole genome shotgun (WGS) entry which is preliminary data.</text>
</comment>
<reference evidence="3 4" key="1">
    <citation type="submission" date="2017-03" db="EMBL/GenBank/DDBJ databases">
        <title>Draft Genome sequence of Marispirochaeta sp. strain JC444.</title>
        <authorList>
            <person name="Shivani Y."/>
            <person name="Subhash Y."/>
            <person name="Sasikala C."/>
            <person name="Ramana C."/>
        </authorList>
    </citation>
    <scope>NUCLEOTIDE SEQUENCE [LARGE SCALE GENOMIC DNA]</scope>
    <source>
        <strain evidence="3 4">JC444</strain>
    </source>
</reference>
<dbReference type="InterPro" id="IPR014001">
    <property type="entry name" value="Helicase_ATP-bd"/>
</dbReference>
<accession>A0A1Y1S1P9</accession>
<dbReference type="STRING" id="1963862.B4O97_04205"/>
<dbReference type="GO" id="GO:0005524">
    <property type="term" value="F:ATP binding"/>
    <property type="evidence" value="ECO:0007669"/>
    <property type="project" value="InterPro"/>
</dbReference>
<keyword evidence="4" id="KW-1185">Reference proteome</keyword>
<evidence type="ECO:0008006" key="5">
    <source>
        <dbReference type="Google" id="ProtNLM"/>
    </source>
</evidence>
<evidence type="ECO:0000313" key="4">
    <source>
        <dbReference type="Proteomes" id="UP000192343"/>
    </source>
</evidence>
<dbReference type="SMART" id="SM00490">
    <property type="entry name" value="HELICc"/>
    <property type="match status" value="1"/>
</dbReference>
<name>A0A1Y1S1P9_9SPIO</name>
<dbReference type="SUPFAM" id="SSF52540">
    <property type="entry name" value="P-loop containing nucleoside triphosphate hydrolases"/>
    <property type="match status" value="1"/>
</dbReference>
<dbReference type="AlphaFoldDB" id="A0A1Y1S1P9"/>
<feature type="domain" description="Helicase ATP-binding" evidence="1">
    <location>
        <begin position="1"/>
        <end position="71"/>
    </location>
</feature>
<feature type="domain" description="Helicase C-terminal" evidence="2">
    <location>
        <begin position="119"/>
        <end position="277"/>
    </location>
</feature>
<dbReference type="GO" id="GO:0003677">
    <property type="term" value="F:DNA binding"/>
    <property type="evidence" value="ECO:0007669"/>
    <property type="project" value="InterPro"/>
</dbReference>
<dbReference type="GO" id="GO:0016787">
    <property type="term" value="F:hydrolase activity"/>
    <property type="evidence" value="ECO:0007669"/>
    <property type="project" value="InterPro"/>
</dbReference>